<dbReference type="AlphaFoldDB" id="A0A914R023"/>
<dbReference type="Pfam" id="PF00004">
    <property type="entry name" value="AAA"/>
    <property type="match status" value="1"/>
</dbReference>
<accession>A0A914R023</accession>
<dbReference type="SUPFAM" id="SSF52540">
    <property type="entry name" value="P-loop containing nucleoside triphosphate hydrolases"/>
    <property type="match status" value="1"/>
</dbReference>
<sequence>MNQQLIARYLDQFVVGQQEAKKHLSVGIYQHYRRLANNAEHKLQSSAQQYLTQASGSLHTPAAATGHLEYTHEGQYIKSQTNIQQPTNNQMVFRSIPTIDTNIRLDKSNVLLLGPSGVGKTYMTQILARILDVPIAFCDCTSMTQAGYVGSDVIFLYNFWY</sequence>
<dbReference type="InterPro" id="IPR027417">
    <property type="entry name" value="P-loop_NTPase"/>
</dbReference>
<dbReference type="PANTHER" id="PTHR48102">
    <property type="entry name" value="ATP-DEPENDENT CLP PROTEASE ATP-BINDING SUBUNIT CLPX-LIKE, MITOCHONDRIAL-RELATED"/>
    <property type="match status" value="1"/>
</dbReference>
<dbReference type="GO" id="GO:0016887">
    <property type="term" value="F:ATP hydrolysis activity"/>
    <property type="evidence" value="ECO:0007669"/>
    <property type="project" value="InterPro"/>
</dbReference>
<evidence type="ECO:0000313" key="2">
    <source>
        <dbReference type="Proteomes" id="UP000887578"/>
    </source>
</evidence>
<name>A0A914R023_9BILA</name>
<protein>
    <submittedName>
        <fullName evidence="3">ATPase AAA-type core domain-containing protein</fullName>
    </submittedName>
</protein>
<proteinExistence type="predicted"/>
<organism evidence="2 3">
    <name type="scientific">Panagrolaimus davidi</name>
    <dbReference type="NCBI Taxonomy" id="227884"/>
    <lineage>
        <taxon>Eukaryota</taxon>
        <taxon>Metazoa</taxon>
        <taxon>Ecdysozoa</taxon>
        <taxon>Nematoda</taxon>
        <taxon>Chromadorea</taxon>
        <taxon>Rhabditida</taxon>
        <taxon>Tylenchina</taxon>
        <taxon>Panagrolaimomorpha</taxon>
        <taxon>Panagrolaimoidea</taxon>
        <taxon>Panagrolaimidae</taxon>
        <taxon>Panagrolaimus</taxon>
    </lineage>
</organism>
<keyword evidence="2" id="KW-1185">Reference proteome</keyword>
<dbReference type="GO" id="GO:0005759">
    <property type="term" value="C:mitochondrial matrix"/>
    <property type="evidence" value="ECO:0007669"/>
    <property type="project" value="TreeGrafter"/>
</dbReference>
<feature type="domain" description="ATPase AAA-type core" evidence="1">
    <location>
        <begin position="110"/>
        <end position="151"/>
    </location>
</feature>
<dbReference type="GO" id="GO:0005524">
    <property type="term" value="F:ATP binding"/>
    <property type="evidence" value="ECO:0007669"/>
    <property type="project" value="InterPro"/>
</dbReference>
<evidence type="ECO:0000313" key="3">
    <source>
        <dbReference type="WBParaSite" id="PDA_v2.g7723.t1"/>
    </source>
</evidence>
<dbReference type="Proteomes" id="UP000887578">
    <property type="component" value="Unplaced"/>
</dbReference>
<evidence type="ECO:0000259" key="1">
    <source>
        <dbReference type="Pfam" id="PF00004"/>
    </source>
</evidence>
<dbReference type="InterPro" id="IPR003959">
    <property type="entry name" value="ATPase_AAA_core"/>
</dbReference>
<dbReference type="WBParaSite" id="PDA_v2.g7723.t1">
    <property type="protein sequence ID" value="PDA_v2.g7723.t1"/>
    <property type="gene ID" value="PDA_v2.g7723"/>
</dbReference>
<reference evidence="3" key="1">
    <citation type="submission" date="2022-11" db="UniProtKB">
        <authorList>
            <consortium name="WormBaseParasite"/>
        </authorList>
    </citation>
    <scope>IDENTIFICATION</scope>
</reference>
<dbReference type="InterPro" id="IPR050052">
    <property type="entry name" value="ATP-dep_Clp_protease_ClpX"/>
</dbReference>
<dbReference type="Gene3D" id="3.40.50.300">
    <property type="entry name" value="P-loop containing nucleotide triphosphate hydrolases"/>
    <property type="match status" value="1"/>
</dbReference>
<dbReference type="PANTHER" id="PTHR48102:SF7">
    <property type="entry name" value="ATP-DEPENDENT CLP PROTEASE ATP-BINDING SUBUNIT CLPX-LIKE, MITOCHONDRIAL"/>
    <property type="match status" value="1"/>
</dbReference>
<dbReference type="GO" id="GO:0051603">
    <property type="term" value="P:proteolysis involved in protein catabolic process"/>
    <property type="evidence" value="ECO:0007669"/>
    <property type="project" value="TreeGrafter"/>
</dbReference>